<gene>
    <name evidence="1" type="ORF">TH53_12760</name>
</gene>
<evidence type="ECO:0000313" key="1">
    <source>
        <dbReference type="EMBL" id="KIO76831.1"/>
    </source>
</evidence>
<sequence>MTVATKNIIDTYSSLFEGLDSFTKLELIERLSRSLKKEKNTKEKAFFKSFGAFPEGKSPEAINEEIKASRTFRNKDLKF</sequence>
<dbReference type="Proteomes" id="UP000032049">
    <property type="component" value="Unassembled WGS sequence"/>
</dbReference>
<reference evidence="1 2" key="1">
    <citation type="submission" date="2015-01" db="EMBL/GenBank/DDBJ databases">
        <title>Draft genome sequence of Pedobacter sp. NL19 isolated from sludge of an effluent treatment pond in an abandoned uranium mine.</title>
        <authorList>
            <person name="Santos T."/>
            <person name="Caetano T."/>
            <person name="Covas C."/>
            <person name="Cruz A."/>
            <person name="Mendo S."/>
        </authorList>
    </citation>
    <scope>NUCLEOTIDE SEQUENCE [LARGE SCALE GENOMIC DNA]</scope>
    <source>
        <strain evidence="1 2">NL19</strain>
    </source>
</reference>
<dbReference type="EMBL" id="JXRA01000054">
    <property type="protein sequence ID" value="KIO76831.1"/>
    <property type="molecule type" value="Genomic_DNA"/>
</dbReference>
<dbReference type="RefSeq" id="WP_041882588.1">
    <property type="nucleotide sequence ID" value="NZ_CP157278.1"/>
</dbReference>
<name>A0A0D0GQN1_9SPHI</name>
<proteinExistence type="predicted"/>
<accession>A0A0D0GQN1</accession>
<dbReference type="AlphaFoldDB" id="A0A0D0GQN1"/>
<keyword evidence="2" id="KW-1185">Reference proteome</keyword>
<comment type="caution">
    <text evidence="1">The sequence shown here is derived from an EMBL/GenBank/DDBJ whole genome shotgun (WGS) entry which is preliminary data.</text>
</comment>
<evidence type="ECO:0000313" key="2">
    <source>
        <dbReference type="Proteomes" id="UP000032049"/>
    </source>
</evidence>
<dbReference type="OrthoDB" id="839982at2"/>
<protein>
    <submittedName>
        <fullName evidence="1">Uncharacterized protein</fullName>
    </submittedName>
</protein>
<organism evidence="1 2">
    <name type="scientific">Pedobacter lusitanus</name>
    <dbReference type="NCBI Taxonomy" id="1503925"/>
    <lineage>
        <taxon>Bacteria</taxon>
        <taxon>Pseudomonadati</taxon>
        <taxon>Bacteroidota</taxon>
        <taxon>Sphingobacteriia</taxon>
        <taxon>Sphingobacteriales</taxon>
        <taxon>Sphingobacteriaceae</taxon>
        <taxon>Pedobacter</taxon>
    </lineage>
</organism>